<dbReference type="PANTHER" id="PTHR43908:SF3">
    <property type="entry name" value="AT29763P-RELATED"/>
    <property type="match status" value="1"/>
</dbReference>
<dbReference type="InterPro" id="IPR001623">
    <property type="entry name" value="DnaJ_domain"/>
</dbReference>
<reference evidence="2 3" key="1">
    <citation type="submission" date="2016-04" db="EMBL/GenBank/DDBJ databases">
        <title>Evolutionary innovation and constraint leading to complex multicellularity in the Ascomycota.</title>
        <authorList>
            <person name="Cisse O."/>
            <person name="Nguyen A."/>
            <person name="Hewitt D.A."/>
            <person name="Jedd G."/>
            <person name="Stajich J.E."/>
        </authorList>
    </citation>
    <scope>NUCLEOTIDE SEQUENCE [LARGE SCALE GENOMIC DNA]</scope>
    <source>
        <strain evidence="2 3">DAH-3</strain>
    </source>
</reference>
<dbReference type="SMART" id="SM00271">
    <property type="entry name" value="DnaJ"/>
    <property type="match status" value="1"/>
</dbReference>
<dbReference type="OrthoDB" id="442087at2759"/>
<protein>
    <submittedName>
        <fullName evidence="2">DnaJ subfamily B member 14</fullName>
    </submittedName>
</protein>
<accession>A0A1U7LTS4</accession>
<name>A0A1U7LTS4_NEOID</name>
<dbReference type="Proteomes" id="UP000186594">
    <property type="component" value="Unassembled WGS sequence"/>
</dbReference>
<organism evidence="2 3">
    <name type="scientific">Neolecta irregularis (strain DAH-3)</name>
    <dbReference type="NCBI Taxonomy" id="1198029"/>
    <lineage>
        <taxon>Eukaryota</taxon>
        <taxon>Fungi</taxon>
        <taxon>Dikarya</taxon>
        <taxon>Ascomycota</taxon>
        <taxon>Taphrinomycotina</taxon>
        <taxon>Neolectales</taxon>
        <taxon>Neolectaceae</taxon>
        <taxon>Neolecta</taxon>
    </lineage>
</organism>
<dbReference type="EMBL" id="LXFE01000253">
    <property type="protein sequence ID" value="OLL26029.1"/>
    <property type="molecule type" value="Genomic_DNA"/>
</dbReference>
<evidence type="ECO:0000313" key="3">
    <source>
        <dbReference type="Proteomes" id="UP000186594"/>
    </source>
</evidence>
<dbReference type="PRINTS" id="PR00625">
    <property type="entry name" value="JDOMAIN"/>
</dbReference>
<dbReference type="PROSITE" id="PS50076">
    <property type="entry name" value="DNAJ_2"/>
    <property type="match status" value="1"/>
</dbReference>
<dbReference type="AlphaFoldDB" id="A0A1U7LTS4"/>
<gene>
    <name evidence="2" type="ORF">NEOLI_004111</name>
</gene>
<dbReference type="Pfam" id="PF00226">
    <property type="entry name" value="DnaJ"/>
    <property type="match status" value="1"/>
</dbReference>
<proteinExistence type="predicted"/>
<dbReference type="CDD" id="cd06257">
    <property type="entry name" value="DnaJ"/>
    <property type="match status" value="1"/>
</dbReference>
<dbReference type="InterPro" id="IPR036869">
    <property type="entry name" value="J_dom_sf"/>
</dbReference>
<dbReference type="Gene3D" id="1.10.287.110">
    <property type="entry name" value="DnaJ domain"/>
    <property type="match status" value="1"/>
</dbReference>
<dbReference type="GO" id="GO:0071218">
    <property type="term" value="P:cellular response to misfolded protein"/>
    <property type="evidence" value="ECO:0007669"/>
    <property type="project" value="TreeGrafter"/>
</dbReference>
<evidence type="ECO:0000259" key="1">
    <source>
        <dbReference type="PROSITE" id="PS50076"/>
    </source>
</evidence>
<sequence>MNDENSPRSPYEILSVSRDATLGDIRRAYRRLALDNHPDRNPGAQDSMQDINWAYEILSDTEKRRLWDQELDFRNRPLRHRDEEPTAQMDNLFTELFNARRRYRAQRDPTNLFDMFFSNFSTRRRQPIPRRNAFPQNPDFDFFSTSPFHPVHTSRYSSSNLHFTASVSSTTFGPYGQQTTHTFTRSSFPDYGRSYEACVFL</sequence>
<keyword evidence="3" id="KW-1185">Reference proteome</keyword>
<feature type="domain" description="J" evidence="1">
    <location>
        <begin position="9"/>
        <end position="71"/>
    </location>
</feature>
<evidence type="ECO:0000313" key="2">
    <source>
        <dbReference type="EMBL" id="OLL26029.1"/>
    </source>
</evidence>
<dbReference type="SUPFAM" id="SSF46565">
    <property type="entry name" value="Chaperone J-domain"/>
    <property type="match status" value="1"/>
</dbReference>
<dbReference type="InterPro" id="IPR051100">
    <property type="entry name" value="DnaJ_subfamily_B/C"/>
</dbReference>
<dbReference type="STRING" id="1198029.A0A1U7LTS4"/>
<dbReference type="GO" id="GO:0030544">
    <property type="term" value="F:Hsp70 protein binding"/>
    <property type="evidence" value="ECO:0007669"/>
    <property type="project" value="TreeGrafter"/>
</dbReference>
<dbReference type="GO" id="GO:0005789">
    <property type="term" value="C:endoplasmic reticulum membrane"/>
    <property type="evidence" value="ECO:0007669"/>
    <property type="project" value="TreeGrafter"/>
</dbReference>
<dbReference type="PANTHER" id="PTHR43908">
    <property type="entry name" value="AT29763P-RELATED"/>
    <property type="match status" value="1"/>
</dbReference>
<comment type="caution">
    <text evidence="2">The sequence shown here is derived from an EMBL/GenBank/DDBJ whole genome shotgun (WGS) entry which is preliminary data.</text>
</comment>